<evidence type="ECO:0000256" key="1">
    <source>
        <dbReference type="ARBA" id="ARBA00009759"/>
    </source>
</evidence>
<gene>
    <name evidence="3" type="ORF">SHERM_21347</name>
</gene>
<dbReference type="GO" id="GO:0007165">
    <property type="term" value="P:signal transduction"/>
    <property type="evidence" value="ECO:0007669"/>
    <property type="project" value="TreeGrafter"/>
</dbReference>
<dbReference type="InterPro" id="IPR000760">
    <property type="entry name" value="Inositol_monophosphatase-like"/>
</dbReference>
<dbReference type="Pfam" id="PF00459">
    <property type="entry name" value="Inositol_P"/>
    <property type="match status" value="1"/>
</dbReference>
<dbReference type="PANTHER" id="PTHR20854">
    <property type="entry name" value="INOSITOL MONOPHOSPHATASE"/>
    <property type="match status" value="1"/>
</dbReference>
<dbReference type="PANTHER" id="PTHR20854:SF17">
    <property type="entry name" value="PHOSPHATASE IMPL1, CHLOROPLASTIC"/>
    <property type="match status" value="1"/>
</dbReference>
<protein>
    <submittedName>
        <fullName evidence="3">Phosphatase IMPL1- chloroplastic</fullName>
    </submittedName>
</protein>
<comment type="cofactor">
    <cofactor evidence="2">
        <name>Mg(2+)</name>
        <dbReference type="ChEBI" id="CHEBI:18420"/>
    </cofactor>
</comment>
<feature type="non-terminal residue" evidence="3">
    <location>
        <position position="276"/>
    </location>
</feature>
<feature type="binding site" evidence="2">
    <location>
        <position position="248"/>
    </location>
    <ligand>
        <name>Mg(2+)</name>
        <dbReference type="ChEBI" id="CHEBI:18420"/>
        <label>1</label>
        <note>catalytic</note>
    </ligand>
</feature>
<accession>A0A9N7RCR9</accession>
<sequence length="276" mass="30909">GISGDNCVISTSLCVISKGSMSRVIRVDSRTPRTIPIRWVANDLKTSFRRVIIATMDAFRSVFEVWRFVFGRWNGDSAVDEADLILHAECHGDRPAPGDIVVAGKWICNDQCARVVAGVKIERRGWIIRGIDSHLIEIRERSSDIGFQIAIESSRQEKQNKIRENMSDKMSEAAILDVVRNNFPGHLILEEEGGLIGDTSSHCLWCIDPLGKTVKVPLNLLLYYLFISLCCCEFQNYCSTCIIAQFVDGTTNFAHCRSSFVVSIRVLYTGKPVVAY</sequence>
<feature type="binding site" evidence="2">
    <location>
        <position position="191"/>
    </location>
    <ligand>
        <name>Mg(2+)</name>
        <dbReference type="ChEBI" id="CHEBI:18420"/>
        <label>1</label>
        <note>catalytic</note>
    </ligand>
</feature>
<dbReference type="Gene3D" id="3.30.540.10">
    <property type="entry name" value="Fructose-1,6-Bisphosphatase, subunit A, domain 1"/>
    <property type="match status" value="1"/>
</dbReference>
<keyword evidence="4" id="KW-1185">Reference proteome</keyword>
<comment type="similarity">
    <text evidence="1">Belongs to the inositol monophosphatase superfamily.</text>
</comment>
<dbReference type="SUPFAM" id="SSF56655">
    <property type="entry name" value="Carbohydrate phosphatase"/>
    <property type="match status" value="1"/>
</dbReference>
<name>A0A9N7RCR9_STRHE</name>
<comment type="caution">
    <text evidence="3">The sequence shown here is derived from an EMBL/GenBank/DDBJ whole genome shotgun (WGS) entry which is preliminary data.</text>
</comment>
<dbReference type="GO" id="GO:0046872">
    <property type="term" value="F:metal ion binding"/>
    <property type="evidence" value="ECO:0007669"/>
    <property type="project" value="UniProtKB-KW"/>
</dbReference>
<reference evidence="3" key="1">
    <citation type="submission" date="2019-12" db="EMBL/GenBank/DDBJ databases">
        <authorList>
            <person name="Scholes J."/>
        </authorList>
    </citation>
    <scope>NUCLEOTIDE SEQUENCE</scope>
</reference>
<keyword evidence="2" id="KW-0479">Metal-binding</keyword>
<dbReference type="GO" id="GO:0006020">
    <property type="term" value="P:inositol metabolic process"/>
    <property type="evidence" value="ECO:0007669"/>
    <property type="project" value="TreeGrafter"/>
</dbReference>
<proteinExistence type="inferred from homology"/>
<evidence type="ECO:0000313" key="3">
    <source>
        <dbReference type="EMBL" id="CAA0824399.1"/>
    </source>
</evidence>
<keyword evidence="2" id="KW-0460">Magnesium</keyword>
<evidence type="ECO:0000313" key="4">
    <source>
        <dbReference type="Proteomes" id="UP001153555"/>
    </source>
</evidence>
<dbReference type="GO" id="GO:0008934">
    <property type="term" value="F:inositol monophosphate 1-phosphatase activity"/>
    <property type="evidence" value="ECO:0007669"/>
    <property type="project" value="TreeGrafter"/>
</dbReference>
<evidence type="ECO:0000256" key="2">
    <source>
        <dbReference type="PIRSR" id="PIRSR600760-2"/>
    </source>
</evidence>
<dbReference type="OrthoDB" id="10254945at2759"/>
<dbReference type="Proteomes" id="UP001153555">
    <property type="component" value="Unassembled WGS sequence"/>
</dbReference>
<dbReference type="AlphaFoldDB" id="A0A9N7RCR9"/>
<dbReference type="EMBL" id="CACSLK010024742">
    <property type="protein sequence ID" value="CAA0824399.1"/>
    <property type="molecule type" value="Genomic_DNA"/>
</dbReference>
<organism evidence="3 4">
    <name type="scientific">Striga hermonthica</name>
    <name type="common">Purple witchweed</name>
    <name type="synonym">Buchnera hermonthica</name>
    <dbReference type="NCBI Taxonomy" id="68872"/>
    <lineage>
        <taxon>Eukaryota</taxon>
        <taxon>Viridiplantae</taxon>
        <taxon>Streptophyta</taxon>
        <taxon>Embryophyta</taxon>
        <taxon>Tracheophyta</taxon>
        <taxon>Spermatophyta</taxon>
        <taxon>Magnoliopsida</taxon>
        <taxon>eudicotyledons</taxon>
        <taxon>Gunneridae</taxon>
        <taxon>Pentapetalae</taxon>
        <taxon>asterids</taxon>
        <taxon>lamiids</taxon>
        <taxon>Lamiales</taxon>
        <taxon>Orobanchaceae</taxon>
        <taxon>Buchnereae</taxon>
        <taxon>Striga</taxon>
    </lineage>
</organism>
<feature type="non-terminal residue" evidence="3">
    <location>
        <position position="1"/>
    </location>
</feature>